<organism evidence="2 3">
    <name type="scientific">Caenibius tardaugens NBRC 16725</name>
    <dbReference type="NCBI Taxonomy" id="1219035"/>
    <lineage>
        <taxon>Bacteria</taxon>
        <taxon>Pseudomonadati</taxon>
        <taxon>Pseudomonadota</taxon>
        <taxon>Alphaproteobacteria</taxon>
        <taxon>Sphingomonadales</taxon>
        <taxon>Erythrobacteraceae</taxon>
        <taxon>Caenibius</taxon>
    </lineage>
</organism>
<accession>U2YIA3</accession>
<keyword evidence="1 2" id="KW-0808">Transferase</keyword>
<dbReference type="SUPFAM" id="SSF89796">
    <property type="entry name" value="CoA-transferase family III (CaiB/BaiF)"/>
    <property type="match status" value="1"/>
</dbReference>
<dbReference type="eggNOG" id="COG1804">
    <property type="taxonomic scope" value="Bacteria"/>
</dbReference>
<evidence type="ECO:0000313" key="2">
    <source>
        <dbReference type="EMBL" id="GAD47792.1"/>
    </source>
</evidence>
<reference evidence="2 3" key="1">
    <citation type="submission" date="2013-09" db="EMBL/GenBank/DDBJ databases">
        <title>Whole genome shotgun sequence of Novosphingobium tardaugens NBRC 16725.</title>
        <authorList>
            <person name="Isaki S."/>
            <person name="Hosoyama A."/>
            <person name="Tsuchikane K."/>
            <person name="Katsumata H."/>
            <person name="Ando Y."/>
            <person name="Yamazaki S."/>
            <person name="Fujita N."/>
        </authorList>
    </citation>
    <scope>NUCLEOTIDE SEQUENCE [LARGE SCALE GENOMIC DNA]</scope>
    <source>
        <strain evidence="2 3">NBRC 16725</strain>
    </source>
</reference>
<dbReference type="PANTHER" id="PTHR48207">
    <property type="entry name" value="SUCCINATE--HYDROXYMETHYLGLUTARATE COA-TRANSFERASE"/>
    <property type="match status" value="1"/>
</dbReference>
<dbReference type="Pfam" id="PF02515">
    <property type="entry name" value="CoA_transf_3"/>
    <property type="match status" value="1"/>
</dbReference>
<dbReference type="InterPro" id="IPR044855">
    <property type="entry name" value="CoA-Trfase_III_dom3_sf"/>
</dbReference>
<dbReference type="RefSeq" id="WP_021688699.1">
    <property type="nucleotide sequence ID" value="NZ_BASZ01000001.1"/>
</dbReference>
<comment type="caution">
    <text evidence="2">The sequence shown here is derived from an EMBL/GenBank/DDBJ whole genome shotgun (WGS) entry which is preliminary data.</text>
</comment>
<name>U2YIA3_9SPHN</name>
<dbReference type="PANTHER" id="PTHR48207:SF3">
    <property type="entry name" value="SUCCINATE--HYDROXYMETHYLGLUTARATE COA-TRANSFERASE"/>
    <property type="match status" value="1"/>
</dbReference>
<protein>
    <submittedName>
        <fullName evidence="2">Putative CoA-transferase</fullName>
    </submittedName>
</protein>
<dbReference type="Proteomes" id="UP000016568">
    <property type="component" value="Unassembled WGS sequence"/>
</dbReference>
<gene>
    <name evidence="2" type="ORF">NT2_01_05660</name>
</gene>
<dbReference type="OrthoDB" id="5720311at2"/>
<dbReference type="InterPro" id="IPR023606">
    <property type="entry name" value="CoA-Trfase_III_dom_1_sf"/>
</dbReference>
<evidence type="ECO:0000313" key="3">
    <source>
        <dbReference type="Proteomes" id="UP000016568"/>
    </source>
</evidence>
<dbReference type="InterPro" id="IPR003673">
    <property type="entry name" value="CoA-Trfase_fam_III"/>
</dbReference>
<dbReference type="KEGG" id="ntd:EGO55_14315"/>
<dbReference type="InterPro" id="IPR050483">
    <property type="entry name" value="CoA-transferase_III_domain"/>
</dbReference>
<dbReference type="EMBL" id="BASZ01000001">
    <property type="protein sequence ID" value="GAD47792.1"/>
    <property type="molecule type" value="Genomic_DNA"/>
</dbReference>
<dbReference type="GO" id="GO:0008410">
    <property type="term" value="F:CoA-transferase activity"/>
    <property type="evidence" value="ECO:0007669"/>
    <property type="project" value="TreeGrafter"/>
</dbReference>
<dbReference type="Gene3D" id="3.40.50.10540">
    <property type="entry name" value="Crotonobetainyl-coa:carnitine coa-transferase, domain 1"/>
    <property type="match status" value="1"/>
</dbReference>
<proteinExistence type="predicted"/>
<dbReference type="Gene3D" id="3.30.1540.10">
    <property type="entry name" value="formyl-coa transferase, domain 3"/>
    <property type="match status" value="1"/>
</dbReference>
<dbReference type="AlphaFoldDB" id="U2YIA3"/>
<sequence>MLADNTGALKGLKVVELGQLIAGPFCGQLLGDMGADVVKIEPPGAGDPMRQWGNGEHKVWWEVIGRNKRSVTANLRERDGQELARKLLADADIMIENFKPGTMEKWGLDPARLHALNPGLIIVRISGYGQTGPYAARAGFGGVAESMGGWRAIVGDPDQPPSRMGVSIGDTLTATYACMGALAALRARETTGQGQVIDAALYESVLQVMESLVAEYDVMGIVRQRSGSILPGIAPSNVYRCADGEYMIGANGDAIFARLTEAMGQPELASDPRYATHIARGENQTELDQLIERWTLTLTIDQLEALMVEYSIPAGRIFRAPDMLADPQYQAREAIVSLPNPDHGTVRMQACFPKLSETPSTIRRIAPRFPGEHNAEVYGERLGLDAAALADLAARGLI</sequence>
<keyword evidence="3" id="KW-1185">Reference proteome</keyword>
<evidence type="ECO:0000256" key="1">
    <source>
        <dbReference type="ARBA" id="ARBA00022679"/>
    </source>
</evidence>